<dbReference type="Proteomes" id="UP001141253">
    <property type="component" value="Chromosome 10"/>
</dbReference>
<reference evidence="2" key="1">
    <citation type="submission" date="2022-10" db="EMBL/GenBank/DDBJ databases">
        <authorList>
            <person name="Hyden B.L."/>
            <person name="Feng K."/>
            <person name="Yates T."/>
            <person name="Jawdy S."/>
            <person name="Smart L.B."/>
            <person name="Muchero W."/>
        </authorList>
    </citation>
    <scope>NUCLEOTIDE SEQUENCE</scope>
    <source>
        <tissue evidence="2">Shoot tip</tissue>
    </source>
</reference>
<name>A0ABQ8ZYI3_9ROSI</name>
<organism evidence="2 3">
    <name type="scientific">Salix suchowensis</name>
    <dbReference type="NCBI Taxonomy" id="1278906"/>
    <lineage>
        <taxon>Eukaryota</taxon>
        <taxon>Viridiplantae</taxon>
        <taxon>Streptophyta</taxon>
        <taxon>Embryophyta</taxon>
        <taxon>Tracheophyta</taxon>
        <taxon>Spermatophyta</taxon>
        <taxon>Magnoliopsida</taxon>
        <taxon>eudicotyledons</taxon>
        <taxon>Gunneridae</taxon>
        <taxon>Pentapetalae</taxon>
        <taxon>rosids</taxon>
        <taxon>fabids</taxon>
        <taxon>Malpighiales</taxon>
        <taxon>Salicaceae</taxon>
        <taxon>Saliceae</taxon>
        <taxon>Salix</taxon>
    </lineage>
</organism>
<evidence type="ECO:0000256" key="1">
    <source>
        <dbReference type="SAM" id="MobiDB-lite"/>
    </source>
</evidence>
<sequence length="132" mass="14201">MATADSYVTLTHASNSFLLSPGRTTPTSTCELGGKSVARGIATLSFVLLLLVGALESGATSETTTSRLASAQATQINDLKDDHEKEVIGREKLVYNSELDLNYMMSKRRVPNGPDPIHNRRTGNSKRPPGRA</sequence>
<feature type="region of interest" description="Disordered" evidence="1">
    <location>
        <begin position="105"/>
        <end position="132"/>
    </location>
</feature>
<accession>A0ABQ8ZYI3</accession>
<dbReference type="PANTHER" id="PTHR34277">
    <property type="entry name" value="CLAVATA3/ESR (CLE)-RELATED PROTEIN 26"/>
    <property type="match status" value="1"/>
</dbReference>
<reference evidence="2" key="2">
    <citation type="journal article" date="2023" name="Int. J. Mol. Sci.">
        <title>De Novo Assembly and Annotation of 11 Diverse Shrub Willow (Salix) Genomes Reveals Novel Gene Organization in Sex-Linked Regions.</title>
        <authorList>
            <person name="Hyden B."/>
            <person name="Feng K."/>
            <person name="Yates T.B."/>
            <person name="Jawdy S."/>
            <person name="Cereghino C."/>
            <person name="Smart L.B."/>
            <person name="Muchero W."/>
        </authorList>
    </citation>
    <scope>NUCLEOTIDE SEQUENCE</scope>
    <source>
        <tissue evidence="2">Shoot tip</tissue>
    </source>
</reference>
<dbReference type="EMBL" id="JAPFFI010000024">
    <property type="protein sequence ID" value="KAJ6313364.1"/>
    <property type="molecule type" value="Genomic_DNA"/>
</dbReference>
<dbReference type="InterPro" id="IPR039316">
    <property type="entry name" value="CLE25/26"/>
</dbReference>
<dbReference type="PANTHER" id="PTHR34277:SF2">
    <property type="entry name" value="CLAVATA3_ESR (CLE)-RELATED PROTEIN 26"/>
    <property type="match status" value="1"/>
</dbReference>
<keyword evidence="3" id="KW-1185">Reference proteome</keyword>
<gene>
    <name evidence="2" type="ORF">OIU77_014798</name>
</gene>
<evidence type="ECO:0000313" key="3">
    <source>
        <dbReference type="Proteomes" id="UP001141253"/>
    </source>
</evidence>
<protein>
    <submittedName>
        <fullName evidence="2">Uncharacterized protein</fullName>
    </submittedName>
</protein>
<proteinExistence type="predicted"/>
<comment type="caution">
    <text evidence="2">The sequence shown here is derived from an EMBL/GenBank/DDBJ whole genome shotgun (WGS) entry which is preliminary data.</text>
</comment>
<evidence type="ECO:0000313" key="2">
    <source>
        <dbReference type="EMBL" id="KAJ6313364.1"/>
    </source>
</evidence>
<feature type="compositionally biased region" description="Basic residues" evidence="1">
    <location>
        <begin position="119"/>
        <end position="132"/>
    </location>
</feature>